<proteinExistence type="predicted"/>
<keyword evidence="1" id="KW-1133">Transmembrane helix</keyword>
<keyword evidence="3" id="KW-1185">Reference proteome</keyword>
<dbReference type="Proteomes" id="UP000297527">
    <property type="component" value="Unassembled WGS sequence"/>
</dbReference>
<protein>
    <submittedName>
        <fullName evidence="2">Uncharacterized protein</fullName>
    </submittedName>
</protein>
<dbReference type="AlphaFoldDB" id="A0A4Z1IHG5"/>
<accession>A0A4Z1IHG5</accession>
<sequence length="107" mass="12356">MTRETDSASVELFIYGFVTPFLSFMANFAVSVENSKTFTKASAHGLHQFASEVLRRIHDVPKLDGFVTCHLSVRIPAPIGRDLWTIYRMDHWVTDWEDVSRNVFEDF</sequence>
<evidence type="ECO:0000313" key="3">
    <source>
        <dbReference type="Proteomes" id="UP000297527"/>
    </source>
</evidence>
<gene>
    <name evidence="2" type="ORF">BCON_0082g00090</name>
</gene>
<comment type="caution">
    <text evidence="2">The sequence shown here is derived from an EMBL/GenBank/DDBJ whole genome shotgun (WGS) entry which is preliminary data.</text>
</comment>
<dbReference type="EMBL" id="PQXN01000082">
    <property type="protein sequence ID" value="TGO56097.1"/>
    <property type="molecule type" value="Genomic_DNA"/>
</dbReference>
<evidence type="ECO:0000313" key="2">
    <source>
        <dbReference type="EMBL" id="TGO56097.1"/>
    </source>
</evidence>
<keyword evidence="1" id="KW-0812">Transmembrane</keyword>
<name>A0A4Z1IHG5_9HELO</name>
<evidence type="ECO:0000256" key="1">
    <source>
        <dbReference type="SAM" id="Phobius"/>
    </source>
</evidence>
<organism evidence="2 3">
    <name type="scientific">Botryotinia convoluta</name>
    <dbReference type="NCBI Taxonomy" id="54673"/>
    <lineage>
        <taxon>Eukaryota</taxon>
        <taxon>Fungi</taxon>
        <taxon>Dikarya</taxon>
        <taxon>Ascomycota</taxon>
        <taxon>Pezizomycotina</taxon>
        <taxon>Leotiomycetes</taxon>
        <taxon>Helotiales</taxon>
        <taxon>Sclerotiniaceae</taxon>
        <taxon>Botryotinia</taxon>
    </lineage>
</organism>
<keyword evidence="1" id="KW-0472">Membrane</keyword>
<reference evidence="2 3" key="1">
    <citation type="submission" date="2017-12" db="EMBL/GenBank/DDBJ databases">
        <title>Comparative genomics of Botrytis spp.</title>
        <authorList>
            <person name="Valero-Jimenez C.A."/>
            <person name="Tapia P."/>
            <person name="Veloso J."/>
            <person name="Silva-Moreno E."/>
            <person name="Staats M."/>
            <person name="Valdes J.H."/>
            <person name="Van Kan J.A.L."/>
        </authorList>
    </citation>
    <scope>NUCLEOTIDE SEQUENCE [LARGE SCALE GENOMIC DNA]</scope>
    <source>
        <strain evidence="2 3">MUCL11595</strain>
    </source>
</reference>
<feature type="transmembrane region" description="Helical" evidence="1">
    <location>
        <begin position="12"/>
        <end position="30"/>
    </location>
</feature>